<dbReference type="EMBL" id="JBBHLC010000059">
    <property type="protein sequence ID" value="MEJ5865032.1"/>
    <property type="molecule type" value="Genomic_DNA"/>
</dbReference>
<accession>A0ABU8QWP4</accession>
<evidence type="ECO:0000313" key="1">
    <source>
        <dbReference type="EMBL" id="MEJ5865032.1"/>
    </source>
</evidence>
<dbReference type="RefSeq" id="WP_339600075.1">
    <property type="nucleotide sequence ID" value="NZ_JBBHLC010000059.1"/>
</dbReference>
<organism evidence="1 2">
    <name type="scientific">Pseudomonas farsensis</name>
    <dbReference type="NCBI Taxonomy" id="2745492"/>
    <lineage>
        <taxon>Bacteria</taxon>
        <taxon>Pseudomonadati</taxon>
        <taxon>Pseudomonadota</taxon>
        <taxon>Gammaproteobacteria</taxon>
        <taxon>Pseudomonadales</taxon>
        <taxon>Pseudomonadaceae</taxon>
        <taxon>Pseudomonas</taxon>
    </lineage>
</organism>
<evidence type="ECO:0000313" key="2">
    <source>
        <dbReference type="Proteomes" id="UP001380290"/>
    </source>
</evidence>
<dbReference type="PIRSF" id="PIRSF030802">
    <property type="entry name" value="UCP030802"/>
    <property type="match status" value="1"/>
</dbReference>
<gene>
    <name evidence="1" type="ORF">V7S98_17585</name>
</gene>
<dbReference type="Gene3D" id="3.90.1070.10">
    <property type="match status" value="1"/>
</dbReference>
<dbReference type="InterPro" id="IPR024197">
    <property type="entry name" value="TPP-like"/>
</dbReference>
<protein>
    <submittedName>
        <fullName evidence="1">Trehalose phosphatase</fullName>
    </submittedName>
</protein>
<dbReference type="Gene3D" id="3.40.50.1000">
    <property type="entry name" value="HAD superfamily/HAD-like"/>
    <property type="match status" value="1"/>
</dbReference>
<dbReference type="InterPro" id="IPR023214">
    <property type="entry name" value="HAD_sf"/>
</dbReference>
<reference evidence="1 2" key="1">
    <citation type="submission" date="2024-02" db="EMBL/GenBank/DDBJ databases">
        <title>Identification of pathogenicity and growth-promoting function of Pseudomonas putida variant.</title>
        <authorList>
            <person name="Sun J."/>
        </authorList>
    </citation>
    <scope>NUCLEOTIDE SEQUENCE [LARGE SCALE GENOMIC DNA]</scope>
    <source>
        <strain evidence="1 2">A03</strain>
    </source>
</reference>
<sequence length="252" mass="27377">MAVNRPLVLIDLDDTLFQTARKMPPGTPRHPASYDVEGGVSGYQTTVQKSFVEWLLACTDVVPVTARSAEAFSRVRLGFSGAAICSHGGLMLNPDGSVNLHWHGVMGQLLGSFQERLPVLCETALQIGEEHGVSLRGWVVEEAEQRHYVVIKHNDGSDADLLMVLGKLREAGLLEGMHTHANGNNLALLPQGLSKAAAVQHYLELDRAQHGERPVLGFGDSITDLGFMNLCHFWSTPVNSQLAKCLDGVLHV</sequence>
<dbReference type="Proteomes" id="UP001380290">
    <property type="component" value="Unassembled WGS sequence"/>
</dbReference>
<name>A0ABU8QWP4_9PSED</name>
<dbReference type="SUPFAM" id="SSF56784">
    <property type="entry name" value="HAD-like"/>
    <property type="match status" value="1"/>
</dbReference>
<keyword evidence="2" id="KW-1185">Reference proteome</keyword>
<dbReference type="InterPro" id="IPR036412">
    <property type="entry name" value="HAD-like_sf"/>
</dbReference>
<comment type="caution">
    <text evidence="1">The sequence shown here is derived from an EMBL/GenBank/DDBJ whole genome shotgun (WGS) entry which is preliminary data.</text>
</comment>
<proteinExistence type="predicted"/>